<gene>
    <name evidence="1" type="ORF">TCEB3V08_LOCUS11902</name>
</gene>
<dbReference type="EMBL" id="OC324079">
    <property type="protein sequence ID" value="CAD7413847.1"/>
    <property type="molecule type" value="Genomic_DNA"/>
</dbReference>
<dbReference type="AlphaFoldDB" id="A0A7R9DHQ0"/>
<sequence length="73" mass="7698">MTAKIQYILSGLHEPVMTYPDLSMVAILLKITTQSASLARGGVVNTAVSQVVTSPLQRCQVAQPSVDDRGGLA</sequence>
<proteinExistence type="predicted"/>
<evidence type="ECO:0000313" key="1">
    <source>
        <dbReference type="EMBL" id="CAD7413847.1"/>
    </source>
</evidence>
<accession>A0A7R9DHQ0</accession>
<protein>
    <submittedName>
        <fullName evidence="1">Uncharacterized protein</fullName>
    </submittedName>
</protein>
<organism evidence="1">
    <name type="scientific">Timema cristinae</name>
    <name type="common">Walking stick</name>
    <dbReference type="NCBI Taxonomy" id="61476"/>
    <lineage>
        <taxon>Eukaryota</taxon>
        <taxon>Metazoa</taxon>
        <taxon>Ecdysozoa</taxon>
        <taxon>Arthropoda</taxon>
        <taxon>Hexapoda</taxon>
        <taxon>Insecta</taxon>
        <taxon>Pterygota</taxon>
        <taxon>Neoptera</taxon>
        <taxon>Polyneoptera</taxon>
        <taxon>Phasmatodea</taxon>
        <taxon>Timematodea</taxon>
        <taxon>Timematoidea</taxon>
        <taxon>Timematidae</taxon>
        <taxon>Timema</taxon>
    </lineage>
</organism>
<name>A0A7R9DHQ0_TIMCR</name>
<reference evidence="1" key="1">
    <citation type="submission" date="2020-11" db="EMBL/GenBank/DDBJ databases">
        <authorList>
            <person name="Tran Van P."/>
        </authorList>
    </citation>
    <scope>NUCLEOTIDE SEQUENCE</scope>
</reference>